<name>A0A8J2BVL6_9BACT</name>
<dbReference type="AlphaFoldDB" id="A0A8J2BVL6"/>
<keyword evidence="2" id="KW-1185">Reference proteome</keyword>
<accession>A0A8J2BVL6</accession>
<proteinExistence type="predicted"/>
<dbReference type="Proteomes" id="UP000663859">
    <property type="component" value="Unassembled WGS sequence"/>
</dbReference>
<dbReference type="EMBL" id="CAJNOB010000045">
    <property type="protein sequence ID" value="CAF0702514.1"/>
    <property type="molecule type" value="Genomic_DNA"/>
</dbReference>
<gene>
    <name evidence="1" type="ORF">MPNT_50100</name>
</gene>
<sequence length="59" mass="6711">MTDFLEVFLGQNLRGKNEPSQREARNPLHHTVPARMTGKAGVKKKQGVFFLRRSPKAHP</sequence>
<comment type="caution">
    <text evidence="1">The sequence shown here is derived from an EMBL/GenBank/DDBJ whole genome shotgun (WGS) entry which is preliminary data.</text>
</comment>
<organism evidence="1 2">
    <name type="scientific">Candidatus Methylacidithermus pantelleriae</name>
    <dbReference type="NCBI Taxonomy" id="2744239"/>
    <lineage>
        <taxon>Bacteria</taxon>
        <taxon>Pseudomonadati</taxon>
        <taxon>Verrucomicrobiota</taxon>
        <taxon>Methylacidiphilae</taxon>
        <taxon>Methylacidiphilales</taxon>
        <taxon>Methylacidiphilaceae</taxon>
        <taxon>Candidatus Methylacidithermus</taxon>
    </lineage>
</organism>
<reference evidence="1" key="1">
    <citation type="submission" date="2021-02" db="EMBL/GenBank/DDBJ databases">
        <authorList>
            <person name="Cremers G."/>
            <person name="Picone N."/>
        </authorList>
    </citation>
    <scope>NUCLEOTIDE SEQUENCE</scope>
    <source>
        <strain evidence="1">PQ17</strain>
    </source>
</reference>
<evidence type="ECO:0000313" key="1">
    <source>
        <dbReference type="EMBL" id="CAF0702514.1"/>
    </source>
</evidence>
<protein>
    <submittedName>
        <fullName evidence="1">Uncharacterized protein</fullName>
    </submittedName>
</protein>
<evidence type="ECO:0000313" key="2">
    <source>
        <dbReference type="Proteomes" id="UP000663859"/>
    </source>
</evidence>